<keyword evidence="2" id="KW-1185">Reference proteome</keyword>
<dbReference type="AlphaFoldDB" id="A0A367IKP5"/>
<dbReference type="OrthoDB" id="291792at2759"/>
<dbReference type="EMBL" id="PJQM01007496">
    <property type="protein sequence ID" value="RCH78101.1"/>
    <property type="molecule type" value="Genomic_DNA"/>
</dbReference>
<name>A0A367IKP5_RHIST</name>
<comment type="caution">
    <text evidence="1">The sequence shown here is derived from an EMBL/GenBank/DDBJ whole genome shotgun (WGS) entry which is preliminary data.</text>
</comment>
<reference evidence="1 2" key="1">
    <citation type="journal article" date="2018" name="G3 (Bethesda)">
        <title>Phylogenetic and Phylogenomic Definition of Rhizopus Species.</title>
        <authorList>
            <person name="Gryganskyi A.P."/>
            <person name="Golan J."/>
            <person name="Dolatabadi S."/>
            <person name="Mondo S."/>
            <person name="Robb S."/>
            <person name="Idnurm A."/>
            <person name="Muszewska A."/>
            <person name="Steczkiewicz K."/>
            <person name="Masonjones S."/>
            <person name="Liao H.L."/>
            <person name="Gajdeczka M.T."/>
            <person name="Anike F."/>
            <person name="Vuek A."/>
            <person name="Anishchenko I.M."/>
            <person name="Voigt K."/>
            <person name="de Hoog G.S."/>
            <person name="Smith M.E."/>
            <person name="Heitman J."/>
            <person name="Vilgalys R."/>
            <person name="Stajich J.E."/>
        </authorList>
    </citation>
    <scope>NUCLEOTIDE SEQUENCE [LARGE SCALE GENOMIC DNA]</scope>
    <source>
        <strain evidence="1 2">LSU 92-RS-03</strain>
    </source>
</reference>
<evidence type="ECO:0000313" key="1">
    <source>
        <dbReference type="EMBL" id="RCH78101.1"/>
    </source>
</evidence>
<evidence type="ECO:0000313" key="2">
    <source>
        <dbReference type="Proteomes" id="UP000253551"/>
    </source>
</evidence>
<organism evidence="1 2">
    <name type="scientific">Rhizopus stolonifer</name>
    <name type="common">Rhizopus nigricans</name>
    <dbReference type="NCBI Taxonomy" id="4846"/>
    <lineage>
        <taxon>Eukaryota</taxon>
        <taxon>Fungi</taxon>
        <taxon>Fungi incertae sedis</taxon>
        <taxon>Mucoromycota</taxon>
        <taxon>Mucoromycotina</taxon>
        <taxon>Mucoromycetes</taxon>
        <taxon>Mucorales</taxon>
        <taxon>Mucorineae</taxon>
        <taxon>Rhizopodaceae</taxon>
        <taxon>Rhizopus</taxon>
    </lineage>
</organism>
<proteinExistence type="predicted"/>
<accession>A0A367IKP5</accession>
<gene>
    <name evidence="1" type="ORF">CU098_000964</name>
</gene>
<dbReference type="Proteomes" id="UP000253551">
    <property type="component" value="Unassembled WGS sequence"/>
</dbReference>
<protein>
    <submittedName>
        <fullName evidence="1">Uncharacterized protein</fullName>
    </submittedName>
</protein>
<sequence>MKGPIRTSSYQRLVEKLKRNPSERFEPEDWHRPKTYQQTTLHALQGGARAFILAFGVRAG</sequence>
<feature type="non-terminal residue" evidence="1">
    <location>
        <position position="60"/>
    </location>
</feature>